<reference evidence="2 3" key="1">
    <citation type="journal article" date="2024" name="BMC Genomics">
        <title>De novo assembly and annotation of Popillia japonica's genome with initial clues to its potential as an invasive pest.</title>
        <authorList>
            <person name="Cucini C."/>
            <person name="Boschi S."/>
            <person name="Funari R."/>
            <person name="Cardaioli E."/>
            <person name="Iannotti N."/>
            <person name="Marturano G."/>
            <person name="Paoli F."/>
            <person name="Bruttini M."/>
            <person name="Carapelli A."/>
            <person name="Frati F."/>
            <person name="Nardi F."/>
        </authorList>
    </citation>
    <scope>NUCLEOTIDE SEQUENCE [LARGE SCALE GENOMIC DNA]</scope>
    <source>
        <strain evidence="2">DMR45628</strain>
    </source>
</reference>
<gene>
    <name evidence="2" type="ORF">QE152_g3645</name>
</gene>
<name>A0AAW1MZR3_POPJA</name>
<evidence type="ECO:0000313" key="3">
    <source>
        <dbReference type="Proteomes" id="UP001458880"/>
    </source>
</evidence>
<dbReference type="EMBL" id="JASPKY010000015">
    <property type="protein sequence ID" value="KAK9753256.1"/>
    <property type="molecule type" value="Genomic_DNA"/>
</dbReference>
<dbReference type="AlphaFoldDB" id="A0AAW1MZR3"/>
<evidence type="ECO:0000313" key="2">
    <source>
        <dbReference type="EMBL" id="KAK9753256.1"/>
    </source>
</evidence>
<proteinExistence type="predicted"/>
<keyword evidence="3" id="KW-1185">Reference proteome</keyword>
<feature type="compositionally biased region" description="Basic and acidic residues" evidence="1">
    <location>
        <begin position="62"/>
        <end position="71"/>
    </location>
</feature>
<comment type="caution">
    <text evidence="2">The sequence shown here is derived from an EMBL/GenBank/DDBJ whole genome shotgun (WGS) entry which is preliminary data.</text>
</comment>
<dbReference type="Proteomes" id="UP001458880">
    <property type="component" value="Unassembled WGS sequence"/>
</dbReference>
<accession>A0AAW1MZR3</accession>
<sequence length="104" mass="11485">MHEAEGIETIGEGNDPQDQREDEILVEEVAEALGVLKKGKTAGHDQITGEMLKNMGPKGAQRFRDPRNKIGEEGDYCASERMSSLNNYCEIKSARKEIIVPPKG</sequence>
<feature type="region of interest" description="Disordered" evidence="1">
    <location>
        <begin position="1"/>
        <end position="21"/>
    </location>
</feature>
<organism evidence="2 3">
    <name type="scientific">Popillia japonica</name>
    <name type="common">Japanese beetle</name>
    <dbReference type="NCBI Taxonomy" id="7064"/>
    <lineage>
        <taxon>Eukaryota</taxon>
        <taxon>Metazoa</taxon>
        <taxon>Ecdysozoa</taxon>
        <taxon>Arthropoda</taxon>
        <taxon>Hexapoda</taxon>
        <taxon>Insecta</taxon>
        <taxon>Pterygota</taxon>
        <taxon>Neoptera</taxon>
        <taxon>Endopterygota</taxon>
        <taxon>Coleoptera</taxon>
        <taxon>Polyphaga</taxon>
        <taxon>Scarabaeiformia</taxon>
        <taxon>Scarabaeidae</taxon>
        <taxon>Rutelinae</taxon>
        <taxon>Popillia</taxon>
    </lineage>
</organism>
<protein>
    <submittedName>
        <fullName evidence="2">Uncharacterized protein</fullName>
    </submittedName>
</protein>
<evidence type="ECO:0000256" key="1">
    <source>
        <dbReference type="SAM" id="MobiDB-lite"/>
    </source>
</evidence>
<feature type="region of interest" description="Disordered" evidence="1">
    <location>
        <begin position="40"/>
        <end position="71"/>
    </location>
</feature>